<dbReference type="InterPro" id="IPR023214">
    <property type="entry name" value="HAD_sf"/>
</dbReference>
<reference evidence="1" key="1">
    <citation type="submission" date="2018-07" db="EMBL/GenBank/DDBJ databases">
        <authorList>
            <consortium name="Genoscope - CEA"/>
            <person name="William W."/>
        </authorList>
    </citation>
    <scope>NUCLEOTIDE SEQUENCE</scope>
    <source>
        <strain evidence="1">IK1</strain>
    </source>
</reference>
<dbReference type="GO" id="GO:0050308">
    <property type="term" value="F:sugar-phosphatase activity"/>
    <property type="evidence" value="ECO:0007669"/>
    <property type="project" value="TreeGrafter"/>
</dbReference>
<dbReference type="SFLD" id="SFLDS00003">
    <property type="entry name" value="Haloacid_Dehalogenase"/>
    <property type="match status" value="1"/>
</dbReference>
<evidence type="ECO:0000313" key="1">
    <source>
        <dbReference type="EMBL" id="VBB43761.1"/>
    </source>
</evidence>
<accession>A0A653A6U3</accession>
<dbReference type="SFLD" id="SFLDG01135">
    <property type="entry name" value="C1.5.6:_HAD__Beta-PGM__Phospha"/>
    <property type="match status" value="1"/>
</dbReference>
<proteinExistence type="predicted"/>
<dbReference type="SUPFAM" id="SSF56784">
    <property type="entry name" value="HAD-like"/>
    <property type="match status" value="1"/>
</dbReference>
<organism evidence="1">
    <name type="scientific">uncultured Paludibacter sp</name>
    <dbReference type="NCBI Taxonomy" id="497635"/>
    <lineage>
        <taxon>Bacteria</taxon>
        <taxon>Pseudomonadati</taxon>
        <taxon>Bacteroidota</taxon>
        <taxon>Bacteroidia</taxon>
        <taxon>Bacteroidales</taxon>
        <taxon>Paludibacteraceae</taxon>
        <taxon>Paludibacter</taxon>
        <taxon>environmental samples</taxon>
    </lineage>
</organism>
<dbReference type="Pfam" id="PF00702">
    <property type="entry name" value="Hydrolase"/>
    <property type="match status" value="1"/>
</dbReference>
<dbReference type="Gene3D" id="1.10.150.240">
    <property type="entry name" value="Putative phosphatase, domain 2"/>
    <property type="match status" value="1"/>
</dbReference>
<dbReference type="PANTHER" id="PTHR43481">
    <property type="entry name" value="FRUCTOSE-1-PHOSPHATE PHOSPHATASE"/>
    <property type="match status" value="1"/>
</dbReference>
<dbReference type="SFLD" id="SFLDG01129">
    <property type="entry name" value="C1.5:_HAD__Beta-PGM__Phosphata"/>
    <property type="match status" value="1"/>
</dbReference>
<dbReference type="InterPro" id="IPR006439">
    <property type="entry name" value="HAD-SF_hydro_IA"/>
</dbReference>
<dbReference type="PRINTS" id="PR00413">
    <property type="entry name" value="HADHALOGNASE"/>
</dbReference>
<dbReference type="InterPro" id="IPR023198">
    <property type="entry name" value="PGP-like_dom2"/>
</dbReference>
<sequence>MIEGAIQFYLEKHNFNTFNLKAVLFDMDGVLYDSMRHHSEAWVKAMIESGLPFTHYDAYINEGRTGTATINSVFVKLNGREAAEDEKQAIYALKSKYFEELGEPIQMPYAYDILKKLKAKGLKIMVVTGSAQPLLIESLTLHFPDMFTKDDVISAFDVSNGKPHPEPYLKALERAGIKPWEAVVIENAPMGVLASSTAQIFTIGVNTGPLEPVILTQNGANIVLLSMKELFEKWDEFHFEKTYKMK</sequence>
<protein>
    <submittedName>
        <fullName evidence="1">HAD-superfamily hydrolase, subfamily IA, variant 3</fullName>
    </submittedName>
</protein>
<dbReference type="Gene3D" id="3.40.50.1000">
    <property type="entry name" value="HAD superfamily/HAD-like"/>
    <property type="match status" value="1"/>
</dbReference>
<gene>
    <name evidence="1" type="ORF">TRIP_D210040</name>
</gene>
<dbReference type="AlphaFoldDB" id="A0A653A6U3"/>
<dbReference type="EMBL" id="UPXZ01000014">
    <property type="protein sequence ID" value="VBB43761.1"/>
    <property type="molecule type" value="Genomic_DNA"/>
</dbReference>
<dbReference type="PANTHER" id="PTHR43481:SF4">
    <property type="entry name" value="GLYCEROL-1-PHOSPHATE PHOSPHOHYDROLASE 1-RELATED"/>
    <property type="match status" value="1"/>
</dbReference>
<keyword evidence="1" id="KW-0378">Hydrolase</keyword>
<dbReference type="InterPro" id="IPR036412">
    <property type="entry name" value="HAD-like_sf"/>
</dbReference>
<dbReference type="InterPro" id="IPR051806">
    <property type="entry name" value="HAD-like_SPP"/>
</dbReference>
<dbReference type="NCBIfam" id="TIGR01509">
    <property type="entry name" value="HAD-SF-IA-v3"/>
    <property type="match status" value="1"/>
</dbReference>
<name>A0A653A6U3_9BACT</name>